<evidence type="ECO:0000256" key="4">
    <source>
        <dbReference type="ARBA" id="ARBA00022729"/>
    </source>
</evidence>
<dbReference type="InterPro" id="IPR000719">
    <property type="entry name" value="Prot_kinase_dom"/>
</dbReference>
<comment type="caution">
    <text evidence="14">The sequence shown here is derived from an EMBL/GenBank/DDBJ whole genome shotgun (WGS) entry which is preliminary data.</text>
</comment>
<keyword evidence="3 10" id="KW-0812">Transmembrane</keyword>
<dbReference type="Gene3D" id="3.30.200.20">
    <property type="entry name" value="Phosphorylase Kinase, domain 1"/>
    <property type="match status" value="1"/>
</dbReference>
<accession>A0A5A7NZM3</accession>
<evidence type="ECO:0000256" key="10">
    <source>
        <dbReference type="SAM" id="Phobius"/>
    </source>
</evidence>
<dbReference type="GO" id="GO:0016020">
    <property type="term" value="C:membrane"/>
    <property type="evidence" value="ECO:0007669"/>
    <property type="project" value="UniProtKB-SubCell"/>
</dbReference>
<evidence type="ECO:0000259" key="12">
    <source>
        <dbReference type="PROSITE" id="PS50011"/>
    </source>
</evidence>
<dbReference type="InterPro" id="IPR011009">
    <property type="entry name" value="Kinase-like_dom_sf"/>
</dbReference>
<dbReference type="PANTHER" id="PTHR48006:SF93">
    <property type="entry name" value="PROTEIN KINASE DOMAIN-CONTAINING PROTEIN"/>
    <property type="match status" value="1"/>
</dbReference>
<evidence type="ECO:0000256" key="11">
    <source>
        <dbReference type="SAM" id="SignalP"/>
    </source>
</evidence>
<evidence type="ECO:0000256" key="2">
    <source>
        <dbReference type="ARBA" id="ARBA00022614"/>
    </source>
</evidence>
<dbReference type="Pfam" id="PF13855">
    <property type="entry name" value="LRR_8"/>
    <property type="match status" value="2"/>
</dbReference>
<dbReference type="Proteomes" id="UP000325081">
    <property type="component" value="Unassembled WGS sequence"/>
</dbReference>
<evidence type="ECO:0000256" key="9">
    <source>
        <dbReference type="ARBA" id="ARBA00023180"/>
    </source>
</evidence>
<dbReference type="Gene3D" id="3.40.250.10">
    <property type="entry name" value="Rhodanese-like domain"/>
    <property type="match status" value="1"/>
</dbReference>
<evidence type="ECO:0000256" key="7">
    <source>
        <dbReference type="ARBA" id="ARBA00023136"/>
    </source>
</evidence>
<gene>
    <name evidence="14" type="ORF">STAS_01515</name>
</gene>
<dbReference type="GO" id="GO:0005524">
    <property type="term" value="F:ATP binding"/>
    <property type="evidence" value="ECO:0007669"/>
    <property type="project" value="InterPro"/>
</dbReference>
<evidence type="ECO:0000313" key="15">
    <source>
        <dbReference type="Proteomes" id="UP000325081"/>
    </source>
</evidence>
<organism evidence="14 15">
    <name type="scientific">Striga asiatica</name>
    <name type="common">Asiatic witchweed</name>
    <name type="synonym">Buchnera asiatica</name>
    <dbReference type="NCBI Taxonomy" id="4170"/>
    <lineage>
        <taxon>Eukaryota</taxon>
        <taxon>Viridiplantae</taxon>
        <taxon>Streptophyta</taxon>
        <taxon>Embryophyta</taxon>
        <taxon>Tracheophyta</taxon>
        <taxon>Spermatophyta</taxon>
        <taxon>Magnoliopsida</taxon>
        <taxon>eudicotyledons</taxon>
        <taxon>Gunneridae</taxon>
        <taxon>Pentapetalae</taxon>
        <taxon>asterids</taxon>
        <taxon>lamiids</taxon>
        <taxon>Lamiales</taxon>
        <taxon>Orobanchaceae</taxon>
        <taxon>Buchnereae</taxon>
        <taxon>Striga</taxon>
    </lineage>
</organism>
<dbReference type="InterPro" id="IPR001763">
    <property type="entry name" value="Rhodanese-like_dom"/>
</dbReference>
<dbReference type="FunFam" id="3.80.10.10:FF:000062">
    <property type="entry name" value="protein STRUBBELIG-RECEPTOR FAMILY 3"/>
    <property type="match status" value="1"/>
</dbReference>
<comment type="subcellular location">
    <subcellularLocation>
        <location evidence="1">Membrane</location>
        <topology evidence="1">Single-pass type I membrane protein</topology>
    </subcellularLocation>
</comment>
<dbReference type="InterPro" id="IPR036873">
    <property type="entry name" value="Rhodanese-like_dom_sf"/>
</dbReference>
<dbReference type="Pfam" id="PF08263">
    <property type="entry name" value="LRRNT_2"/>
    <property type="match status" value="1"/>
</dbReference>
<dbReference type="FunFam" id="1.10.510.10:FF:000479">
    <property type="entry name" value="Leucine-rich repeat receptor-like protein kinase"/>
    <property type="match status" value="1"/>
</dbReference>
<dbReference type="InterPro" id="IPR051824">
    <property type="entry name" value="LRR_Rcpt-Like_S/T_Kinase"/>
</dbReference>
<dbReference type="PROSITE" id="PS50011">
    <property type="entry name" value="PROTEIN_KINASE_DOM"/>
    <property type="match status" value="1"/>
</dbReference>
<dbReference type="AlphaFoldDB" id="A0A5A7NZM3"/>
<dbReference type="InterPro" id="IPR013210">
    <property type="entry name" value="LRR_N_plant-typ"/>
</dbReference>
<dbReference type="Pfam" id="PF00069">
    <property type="entry name" value="Pkinase"/>
    <property type="match status" value="1"/>
</dbReference>
<keyword evidence="4 11" id="KW-0732">Signal</keyword>
<dbReference type="PANTHER" id="PTHR48006">
    <property type="entry name" value="LEUCINE-RICH REPEAT-CONTAINING PROTEIN DDB_G0281931-RELATED"/>
    <property type="match status" value="1"/>
</dbReference>
<dbReference type="PROSITE" id="PS50206">
    <property type="entry name" value="RHODANESE_3"/>
    <property type="match status" value="1"/>
</dbReference>
<evidence type="ECO:0000259" key="13">
    <source>
        <dbReference type="PROSITE" id="PS50206"/>
    </source>
</evidence>
<keyword evidence="14" id="KW-0808">Transferase</keyword>
<dbReference type="FunFam" id="3.30.200.20:FF:000125">
    <property type="entry name" value="Protein STRUBBELIG-RECEPTOR FAMILY 8"/>
    <property type="match status" value="1"/>
</dbReference>
<evidence type="ECO:0000256" key="5">
    <source>
        <dbReference type="ARBA" id="ARBA00022737"/>
    </source>
</evidence>
<feature type="domain" description="Rhodanese" evidence="13">
    <location>
        <begin position="725"/>
        <end position="848"/>
    </location>
</feature>
<name>A0A5A7NZM3_STRAF</name>
<keyword evidence="2" id="KW-0433">Leucine-rich repeat</keyword>
<dbReference type="Pfam" id="PF00581">
    <property type="entry name" value="Rhodanese"/>
    <property type="match status" value="1"/>
</dbReference>
<dbReference type="InterPro" id="IPR001611">
    <property type="entry name" value="Leu-rich_rpt"/>
</dbReference>
<dbReference type="GO" id="GO:0004672">
    <property type="term" value="F:protein kinase activity"/>
    <property type="evidence" value="ECO:0007669"/>
    <property type="project" value="InterPro"/>
</dbReference>
<dbReference type="InterPro" id="IPR032675">
    <property type="entry name" value="LRR_dom_sf"/>
</dbReference>
<dbReference type="SUPFAM" id="SSF52821">
    <property type="entry name" value="Rhodanese/Cell cycle control phosphatase"/>
    <property type="match status" value="1"/>
</dbReference>
<evidence type="ECO:0000256" key="1">
    <source>
        <dbReference type="ARBA" id="ARBA00004479"/>
    </source>
</evidence>
<dbReference type="OrthoDB" id="676979at2759"/>
<dbReference type="Gene3D" id="3.80.10.10">
    <property type="entry name" value="Ribonuclease Inhibitor"/>
    <property type="match status" value="1"/>
</dbReference>
<feature type="signal peptide" evidence="11">
    <location>
        <begin position="1"/>
        <end position="22"/>
    </location>
</feature>
<keyword evidence="8 14" id="KW-0675">Receptor</keyword>
<keyword evidence="15" id="KW-1185">Reference proteome</keyword>
<evidence type="ECO:0000256" key="6">
    <source>
        <dbReference type="ARBA" id="ARBA00022989"/>
    </source>
</evidence>
<keyword evidence="9" id="KW-0325">Glycoprotein</keyword>
<dbReference type="SUPFAM" id="SSF56112">
    <property type="entry name" value="Protein kinase-like (PK-like)"/>
    <property type="match status" value="1"/>
</dbReference>
<feature type="transmembrane region" description="Helical" evidence="10">
    <location>
        <begin position="257"/>
        <end position="283"/>
    </location>
</feature>
<dbReference type="SUPFAM" id="SSF52058">
    <property type="entry name" value="L domain-like"/>
    <property type="match status" value="1"/>
</dbReference>
<dbReference type="Gene3D" id="1.10.510.10">
    <property type="entry name" value="Transferase(Phosphotransferase) domain 1"/>
    <property type="match status" value="1"/>
</dbReference>
<keyword evidence="7 10" id="KW-0472">Membrane</keyword>
<reference evidence="15" key="1">
    <citation type="journal article" date="2019" name="Curr. Biol.">
        <title>Genome Sequence of Striga asiatica Provides Insight into the Evolution of Plant Parasitism.</title>
        <authorList>
            <person name="Yoshida S."/>
            <person name="Kim S."/>
            <person name="Wafula E.K."/>
            <person name="Tanskanen J."/>
            <person name="Kim Y.M."/>
            <person name="Honaas L."/>
            <person name="Yang Z."/>
            <person name="Spallek T."/>
            <person name="Conn C.E."/>
            <person name="Ichihashi Y."/>
            <person name="Cheong K."/>
            <person name="Cui S."/>
            <person name="Der J.P."/>
            <person name="Gundlach H."/>
            <person name="Jiao Y."/>
            <person name="Hori C."/>
            <person name="Ishida J.K."/>
            <person name="Kasahara H."/>
            <person name="Kiba T."/>
            <person name="Kim M.S."/>
            <person name="Koo N."/>
            <person name="Laohavisit A."/>
            <person name="Lee Y.H."/>
            <person name="Lumba S."/>
            <person name="McCourt P."/>
            <person name="Mortimer J.C."/>
            <person name="Mutuku J.M."/>
            <person name="Nomura T."/>
            <person name="Sasaki-Sekimoto Y."/>
            <person name="Seto Y."/>
            <person name="Wang Y."/>
            <person name="Wakatake T."/>
            <person name="Sakakibara H."/>
            <person name="Demura T."/>
            <person name="Yamaguchi S."/>
            <person name="Yoneyama K."/>
            <person name="Manabe R.I."/>
            <person name="Nelson D.C."/>
            <person name="Schulman A.H."/>
            <person name="Timko M.P."/>
            <person name="dePamphilis C.W."/>
            <person name="Choi D."/>
            <person name="Shirasu K."/>
        </authorList>
    </citation>
    <scope>NUCLEOTIDE SEQUENCE [LARGE SCALE GENOMIC DNA]</scope>
    <source>
        <strain evidence="15">cv. UVA1</strain>
    </source>
</reference>
<dbReference type="SMART" id="SM00450">
    <property type="entry name" value="RHOD"/>
    <property type="match status" value="1"/>
</dbReference>
<keyword evidence="5" id="KW-0677">Repeat</keyword>
<feature type="chain" id="PRO_5023114170" evidence="11">
    <location>
        <begin position="23"/>
        <end position="899"/>
    </location>
</feature>
<sequence>MANKHLCFLIASFYCAFMGLRSWAITDGLEVQALQDLYRSLNRPTKLEHWKSEGGDPCGETWNLHGLGLTGNLGVQLCNLNSLMNLDLSANNIEGSIPYSLPPNLTYLNLAENKFSQSFPYSLDKMKNLRHLNLSHNLLAGPLGDVFNGLQDLKLMDLSFNNFTGDLPTSFESLTNLTQLNIEDNHFSGVIPEHFQTIEHLWIGGNTFHTGPNYPPWSFPSDLMPKEKNISSPPDTNLSAVENHQSQKTEDHKNKKIHVVGIVLLSIGGVTLVAAFGALAVIFHRQRVCKKMSRSMVGREEDSLRSLPDETVQGVEFRSISTYGSPHVSGFTSSPMVTPSWLPPVRTKTLKVSRRKSFAKTITMVGVKAYTVAELQIATNRFSEENFIGEGSLGPVYRAEFPNGKILAVKSIKTIPLSIIEEQQFFDVIKNASRLRHPNIVTLVGFCMEHGQHLIVYEYIRNLSLDEALHCLANTPLSWGSRLTIALGVAQALNYTHTSFVPPIAHCNIKAANILLDEELMPHVCDYGLAILRPLACNSVKIKASEMAIADSGYIAPEHNQPGNGNIKADVYAFGVLLLELLTARKPFDYLKPTAEQSLVRWASSKLHDSSSLLKMVDPAIARTISSKSLSHFADIVSLCIQPEKEFRPAMSEIVESLMNLLRRSVVADGSEADPLSSNLATSRLIIGPNRGPAVLARTASRRKNLVIKAEVNFVDSEEAKKLIAVEGYTVVDVRDRTQFERAHIKGCYHVPLFIENKDNDFGTIVKRTLHNNFSGLFFGLPFTKPNPDFVQSVKTQFSPESKLLLVCQEGLRSVAAARKLEGAGYQDIACITSGLQSVKPGTFDSVGSTELQNAGKAGLVTVQGKISAVLGTVLICAYLFITFFPDQAEKLLQLAPTS</sequence>
<dbReference type="CDD" id="cd00158">
    <property type="entry name" value="RHOD"/>
    <property type="match status" value="1"/>
</dbReference>
<evidence type="ECO:0000256" key="8">
    <source>
        <dbReference type="ARBA" id="ARBA00023170"/>
    </source>
</evidence>
<proteinExistence type="predicted"/>
<feature type="domain" description="Protein kinase" evidence="12">
    <location>
        <begin position="382"/>
        <end position="662"/>
    </location>
</feature>
<keyword evidence="6 10" id="KW-1133">Transmembrane helix</keyword>
<keyword evidence="14" id="KW-0418">Kinase</keyword>
<dbReference type="FunFam" id="3.40.250.10:FF:000038">
    <property type="entry name" value="Rhodanese-like domain-containing protein 9, chloroplastic"/>
    <property type="match status" value="1"/>
</dbReference>
<dbReference type="EMBL" id="BKCP01000558">
    <property type="protein sequence ID" value="GER25912.1"/>
    <property type="molecule type" value="Genomic_DNA"/>
</dbReference>
<evidence type="ECO:0000313" key="14">
    <source>
        <dbReference type="EMBL" id="GER25912.1"/>
    </source>
</evidence>
<protein>
    <submittedName>
        <fullName evidence="14">Receptor protein kinase CLAVATA1</fullName>
    </submittedName>
</protein>
<evidence type="ECO:0000256" key="3">
    <source>
        <dbReference type="ARBA" id="ARBA00022692"/>
    </source>
</evidence>